<dbReference type="EMBL" id="JAGSOG010000063">
    <property type="protein sequence ID" value="MBR7834583.1"/>
    <property type="molecule type" value="Genomic_DNA"/>
</dbReference>
<proteinExistence type="predicted"/>
<keyword evidence="3" id="KW-1185">Reference proteome</keyword>
<gene>
    <name evidence="2" type="ORF">KDL01_15015</name>
</gene>
<protein>
    <submittedName>
        <fullName evidence="2">Uncharacterized protein</fullName>
    </submittedName>
</protein>
<evidence type="ECO:0000256" key="1">
    <source>
        <dbReference type="SAM" id="Phobius"/>
    </source>
</evidence>
<name>A0A941IS60_9ACTN</name>
<keyword evidence="1" id="KW-0812">Transmembrane</keyword>
<comment type="caution">
    <text evidence="2">The sequence shown here is derived from an EMBL/GenBank/DDBJ whole genome shotgun (WGS) entry which is preliminary data.</text>
</comment>
<dbReference type="AlphaFoldDB" id="A0A941IS60"/>
<organism evidence="2 3">
    <name type="scientific">Actinospica durhamensis</name>
    <dbReference type="NCBI Taxonomy" id="1508375"/>
    <lineage>
        <taxon>Bacteria</taxon>
        <taxon>Bacillati</taxon>
        <taxon>Actinomycetota</taxon>
        <taxon>Actinomycetes</taxon>
        <taxon>Catenulisporales</taxon>
        <taxon>Actinospicaceae</taxon>
        <taxon>Actinospica</taxon>
    </lineage>
</organism>
<evidence type="ECO:0000313" key="3">
    <source>
        <dbReference type="Proteomes" id="UP000675781"/>
    </source>
</evidence>
<dbReference type="RefSeq" id="WP_212529103.1">
    <property type="nucleotide sequence ID" value="NZ_JAGSOG010000063.1"/>
</dbReference>
<keyword evidence="1" id="KW-1133">Transmembrane helix</keyword>
<sequence>MSENENENQSGIATEVVATETVTEVVADAGAEVVTEDVATETVTEVAFEAPSEFAADVSANPAEPGDPTAFAAGIPTGIPDGVPTEIPAEPKTRRRIKSRSLFVGALVLGVLGGAGTGYAVQSSRPPTPLPSLIAQHPAYAPVGVYAGVAPSPLPSSQDDLTLTDGDLTKLLMPTPSGASVGDSWDHEWIGLVDDAALCDDQKYCFTQDLIDGISALADTGWTTKSGYYEEIRILRFAPQYQTGSFLQGVSADGSPVTTPADLNATGVEYKDAYDANTDYAVATHGDLVVEFWVSSYTRTPNPSLINALMTQQMARL</sequence>
<accession>A0A941IS60</accession>
<keyword evidence="1" id="KW-0472">Membrane</keyword>
<evidence type="ECO:0000313" key="2">
    <source>
        <dbReference type="EMBL" id="MBR7834583.1"/>
    </source>
</evidence>
<dbReference type="Proteomes" id="UP000675781">
    <property type="component" value="Unassembled WGS sequence"/>
</dbReference>
<feature type="transmembrane region" description="Helical" evidence="1">
    <location>
        <begin position="102"/>
        <end position="121"/>
    </location>
</feature>
<reference evidence="2" key="1">
    <citation type="submission" date="2021-04" db="EMBL/GenBank/DDBJ databases">
        <title>Genome based classification of Actinospica acidithermotolerans sp. nov., an actinobacterium isolated from an Indonesian hot spring.</title>
        <authorList>
            <person name="Kusuma A.B."/>
            <person name="Putra K.E."/>
            <person name="Nafisah S."/>
            <person name="Loh J."/>
            <person name="Nouioui I."/>
            <person name="Goodfellow M."/>
        </authorList>
    </citation>
    <scope>NUCLEOTIDE SEQUENCE</scope>
    <source>
        <strain evidence="2">CSCA 57</strain>
    </source>
</reference>